<protein>
    <submittedName>
        <fullName evidence="3">Internalization-related competence protein ComEC/Rec2 protein</fullName>
    </submittedName>
</protein>
<dbReference type="PANTHER" id="PTHR30619:SF1">
    <property type="entry name" value="RECOMBINATION PROTEIN 2"/>
    <property type="match status" value="1"/>
</dbReference>
<evidence type="ECO:0000259" key="2">
    <source>
        <dbReference type="Pfam" id="PF00753"/>
    </source>
</evidence>
<feature type="chain" id="PRO_5002537913" evidence="1">
    <location>
        <begin position="22"/>
        <end position="209"/>
    </location>
</feature>
<dbReference type="InterPro" id="IPR001279">
    <property type="entry name" value="Metallo-B-lactamas"/>
</dbReference>
<evidence type="ECO:0000256" key="1">
    <source>
        <dbReference type="SAM" id="SignalP"/>
    </source>
</evidence>
<dbReference type="Proteomes" id="UP000034826">
    <property type="component" value="Unassembled WGS sequence"/>
</dbReference>
<sequence>MKAWKYLLGFLFLASVSVWLAAFSSEDRNLHLIACDVGQGDAILAVYGDIQILTDGGPGNSVLTCLQKYMPFWDREIELVILTHPQLDHYGGLVEVFSRYQVGTFLTNDFNPSTQGLKALENAVGGSGARVVKPAAGTRLRLGMIYLDILHPPDGLNSTKINDSLTISKYLIMVLETERHLVFWKPACLGWQLSRSGVGILTAIPIKKF</sequence>
<dbReference type="AlphaFoldDB" id="A0A0G1J306"/>
<dbReference type="InterPro" id="IPR036866">
    <property type="entry name" value="RibonucZ/Hydroxyglut_hydro"/>
</dbReference>
<dbReference type="PANTHER" id="PTHR30619">
    <property type="entry name" value="DNA INTERNALIZATION/COMPETENCE PROTEIN COMEC/REC2"/>
    <property type="match status" value="1"/>
</dbReference>
<feature type="domain" description="Metallo-beta-lactamase" evidence="2">
    <location>
        <begin position="36"/>
        <end position="105"/>
    </location>
</feature>
<organism evidence="3 4">
    <name type="scientific">Candidatus Woesebacteria bacterium GW2011_GWA2_44_33</name>
    <dbReference type="NCBI Taxonomy" id="1618564"/>
    <lineage>
        <taxon>Bacteria</taxon>
        <taxon>Candidatus Woeseibacteriota</taxon>
    </lineage>
</organism>
<proteinExistence type="predicted"/>
<name>A0A0G1J306_9BACT</name>
<accession>A0A0G1J306</accession>
<dbReference type="Pfam" id="PF00753">
    <property type="entry name" value="Lactamase_B"/>
    <property type="match status" value="1"/>
</dbReference>
<evidence type="ECO:0000313" key="4">
    <source>
        <dbReference type="Proteomes" id="UP000034826"/>
    </source>
</evidence>
<comment type="caution">
    <text evidence="3">The sequence shown here is derived from an EMBL/GenBank/DDBJ whole genome shotgun (WGS) entry which is preliminary data.</text>
</comment>
<dbReference type="InterPro" id="IPR052159">
    <property type="entry name" value="Competence_DNA_uptake"/>
</dbReference>
<gene>
    <name evidence="3" type="ORF">UW60_C0039G0003</name>
</gene>
<dbReference type="EMBL" id="LCIY01000039">
    <property type="protein sequence ID" value="KKT65650.1"/>
    <property type="molecule type" value="Genomic_DNA"/>
</dbReference>
<evidence type="ECO:0000313" key="3">
    <source>
        <dbReference type="EMBL" id="KKT65650.1"/>
    </source>
</evidence>
<reference evidence="3 4" key="1">
    <citation type="journal article" date="2015" name="Nature">
        <title>rRNA introns, odd ribosomes, and small enigmatic genomes across a large radiation of phyla.</title>
        <authorList>
            <person name="Brown C.T."/>
            <person name="Hug L.A."/>
            <person name="Thomas B.C."/>
            <person name="Sharon I."/>
            <person name="Castelle C.J."/>
            <person name="Singh A."/>
            <person name="Wilkins M.J."/>
            <person name="Williams K.H."/>
            <person name="Banfield J.F."/>
        </authorList>
    </citation>
    <scope>NUCLEOTIDE SEQUENCE [LARGE SCALE GENOMIC DNA]</scope>
</reference>
<keyword evidence="1" id="KW-0732">Signal</keyword>
<dbReference type="SUPFAM" id="SSF56281">
    <property type="entry name" value="Metallo-hydrolase/oxidoreductase"/>
    <property type="match status" value="1"/>
</dbReference>
<dbReference type="Gene3D" id="3.60.15.10">
    <property type="entry name" value="Ribonuclease Z/Hydroxyacylglutathione hydrolase-like"/>
    <property type="match status" value="1"/>
</dbReference>
<feature type="signal peptide" evidence="1">
    <location>
        <begin position="1"/>
        <end position="21"/>
    </location>
</feature>